<dbReference type="InterPro" id="IPR001584">
    <property type="entry name" value="Integrase_cat-core"/>
</dbReference>
<dbReference type="SUPFAM" id="SSF53098">
    <property type="entry name" value="Ribonuclease H-like"/>
    <property type="match status" value="1"/>
</dbReference>
<organism evidence="3 4">
    <name type="scientific">Geofilum rubicundum JCM 15548</name>
    <dbReference type="NCBI Taxonomy" id="1236989"/>
    <lineage>
        <taxon>Bacteria</taxon>
        <taxon>Pseudomonadati</taxon>
        <taxon>Bacteroidota</taxon>
        <taxon>Bacteroidia</taxon>
        <taxon>Marinilabiliales</taxon>
        <taxon>Marinilabiliaceae</taxon>
        <taxon>Geofilum</taxon>
    </lineage>
</organism>
<dbReference type="PANTHER" id="PTHR35004">
    <property type="entry name" value="TRANSPOSASE RV3428C-RELATED"/>
    <property type="match status" value="1"/>
</dbReference>
<evidence type="ECO:0000256" key="1">
    <source>
        <dbReference type="ARBA" id="ARBA00009277"/>
    </source>
</evidence>
<evidence type="ECO:0000313" key="3">
    <source>
        <dbReference type="EMBL" id="GAO31938.1"/>
    </source>
</evidence>
<dbReference type="InterPro" id="IPR054353">
    <property type="entry name" value="IstA-like_C"/>
</dbReference>
<comment type="caution">
    <text evidence="3">The sequence shown here is derived from an EMBL/GenBank/DDBJ whole genome shotgun (WGS) entry which is preliminary data.</text>
</comment>
<protein>
    <submittedName>
        <fullName evidence="3">Mobile element protein</fullName>
    </submittedName>
</protein>
<name>A0A0E9M368_9BACT</name>
<evidence type="ECO:0000313" key="4">
    <source>
        <dbReference type="Proteomes" id="UP000032900"/>
    </source>
</evidence>
<dbReference type="PROSITE" id="PS50994">
    <property type="entry name" value="INTEGRASE"/>
    <property type="match status" value="1"/>
</dbReference>
<dbReference type="STRING" id="1236989.JCM15548_14352"/>
<dbReference type="EMBL" id="BAZW01000071">
    <property type="protein sequence ID" value="GAO31938.1"/>
    <property type="molecule type" value="Genomic_DNA"/>
</dbReference>
<dbReference type="GO" id="GO:0015074">
    <property type="term" value="P:DNA integration"/>
    <property type="evidence" value="ECO:0007669"/>
    <property type="project" value="InterPro"/>
</dbReference>
<dbReference type="AlphaFoldDB" id="A0A0E9M368"/>
<comment type="similarity">
    <text evidence="1">Belongs to the transposase IS21/IS408/IS1162 family.</text>
</comment>
<feature type="domain" description="Integrase catalytic" evidence="2">
    <location>
        <begin position="70"/>
        <end position="244"/>
    </location>
</feature>
<dbReference type="Pfam" id="PF22483">
    <property type="entry name" value="Mu-transpos_C_2"/>
    <property type="match status" value="1"/>
</dbReference>
<proteinExistence type="inferred from homology"/>
<dbReference type="Proteomes" id="UP000032900">
    <property type="component" value="Unassembled WGS sequence"/>
</dbReference>
<dbReference type="NCBIfam" id="NF033546">
    <property type="entry name" value="transpos_IS21"/>
    <property type="match status" value="1"/>
</dbReference>
<dbReference type="InterPro" id="IPR012337">
    <property type="entry name" value="RNaseH-like_sf"/>
</dbReference>
<reference evidence="3 4" key="1">
    <citation type="journal article" date="2015" name="Microbes Environ.">
        <title>Distribution and evolution of nitrogen fixation genes in the phylum bacteroidetes.</title>
        <authorList>
            <person name="Inoue J."/>
            <person name="Oshima K."/>
            <person name="Suda W."/>
            <person name="Sakamoto M."/>
            <person name="Iino T."/>
            <person name="Noda S."/>
            <person name="Hongoh Y."/>
            <person name="Hattori M."/>
            <person name="Ohkuma M."/>
        </authorList>
    </citation>
    <scope>NUCLEOTIDE SEQUENCE [LARGE SCALE GENOMIC DNA]</scope>
    <source>
        <strain evidence="3">JCM 15548</strain>
    </source>
</reference>
<dbReference type="InterPro" id="IPR036397">
    <property type="entry name" value="RNaseH_sf"/>
</dbReference>
<dbReference type="GO" id="GO:0003676">
    <property type="term" value="F:nucleic acid binding"/>
    <property type="evidence" value="ECO:0007669"/>
    <property type="project" value="InterPro"/>
</dbReference>
<keyword evidence="4" id="KW-1185">Reference proteome</keyword>
<evidence type="ECO:0000259" key="2">
    <source>
        <dbReference type="PROSITE" id="PS50994"/>
    </source>
</evidence>
<accession>A0A0E9M368</accession>
<dbReference type="PANTHER" id="PTHR35004:SF7">
    <property type="entry name" value="INTEGRASE PROTEIN"/>
    <property type="match status" value="1"/>
</dbReference>
<sequence>MTAEVQQVIDGFLEQNKLKLQQGLRKQLLKKRDILEALQKEGFDVGYTTVCNYIRSKGQSQSPKEAFIRQVYEPGAVCEFDWGEIKLNLSGKLTRLQLAVFTSAYGNYRYAFIYNRQNTLSFMESHVRFFEQVGGVHSEMVYDNMRVAVAKFIGPHEKEPTRALLELRGHYQFQHRFCNAYRGNEKGHVERSVEYVRRKAFALRDDFTDIKDAQEHLNATLNKLNDQKQPSSGKTANEMLLIEKSHLLRLPAAPLICSEQEQLRVDKYSTISYGTNRYSVPDHLVGEFVEVNILSDQLDIFYQNKRVATHERCYLANEFVIEIEHYLATFKKKPGALPGSVALASNVYLKALYTDYFRGEPRAFIDLLIYCREQRISEERLDESMHRLFDVKYGQLTVEKLRALLGNQTDPHPINTDDSICLKAKQQLLDISKLMN</sequence>
<gene>
    <name evidence="3" type="ORF">JCM15548_14352</name>
</gene>
<dbReference type="Gene3D" id="3.30.420.10">
    <property type="entry name" value="Ribonuclease H-like superfamily/Ribonuclease H"/>
    <property type="match status" value="1"/>
</dbReference>